<proteinExistence type="predicted"/>
<name>A0A8S5S931_9CAUD</name>
<accession>A0A8S5S931</accession>
<feature type="region of interest" description="Disordered" evidence="1">
    <location>
        <begin position="64"/>
        <end position="110"/>
    </location>
</feature>
<dbReference type="EMBL" id="BK032551">
    <property type="protein sequence ID" value="DAF47191.1"/>
    <property type="molecule type" value="Genomic_DNA"/>
</dbReference>
<evidence type="ECO:0000256" key="1">
    <source>
        <dbReference type="SAM" id="MobiDB-lite"/>
    </source>
</evidence>
<protein>
    <submittedName>
        <fullName evidence="2">Uncharacterized protein</fullName>
    </submittedName>
</protein>
<sequence length="110" mass="12555">MPRAGCFLLLSPASPLSLKFTEAITFERQIPRHCCTASQRIQRSGRILQAARAAGILPQQQLAEQRYTRQRRHPAAAQPDALHERTDCHECHQHQPHKGGRHWPEPESNH</sequence>
<organism evidence="2">
    <name type="scientific">Caudovirales sp. ctTVN2</name>
    <dbReference type="NCBI Taxonomy" id="2827634"/>
    <lineage>
        <taxon>Viruses</taxon>
        <taxon>Duplodnaviria</taxon>
        <taxon>Heunggongvirae</taxon>
        <taxon>Uroviricota</taxon>
        <taxon>Caudoviricetes</taxon>
    </lineage>
</organism>
<reference evidence="2" key="1">
    <citation type="journal article" date="2021" name="Proc. Natl. Acad. Sci. U.S.A.">
        <title>A Catalog of Tens of Thousands of Viruses from Human Metagenomes Reveals Hidden Associations with Chronic Diseases.</title>
        <authorList>
            <person name="Tisza M.J."/>
            <person name="Buck C.B."/>
        </authorList>
    </citation>
    <scope>NUCLEOTIDE SEQUENCE</scope>
    <source>
        <strain evidence="2">CtTVN2</strain>
    </source>
</reference>
<feature type="compositionally biased region" description="Basic and acidic residues" evidence="1">
    <location>
        <begin position="81"/>
        <end position="93"/>
    </location>
</feature>
<evidence type="ECO:0000313" key="2">
    <source>
        <dbReference type="EMBL" id="DAF47191.1"/>
    </source>
</evidence>